<dbReference type="EMBL" id="LT934118">
    <property type="protein sequence ID" value="VAI01011.1"/>
    <property type="molecule type" value="Genomic_DNA"/>
</dbReference>
<sequence length="87" mass="9422">MHGSLGSSILLAARASSLPHGPPPSWSDTPRQSSAGQAHRPPGASLDQFPTGSMLFLLLYLLQEHNILLYCNRVGVFARVARTYNYG</sequence>
<evidence type="ECO:0000256" key="1">
    <source>
        <dbReference type="SAM" id="MobiDB-lite"/>
    </source>
</evidence>
<dbReference type="Proteomes" id="UP000324705">
    <property type="component" value="Chromosome 4B"/>
</dbReference>
<keyword evidence="3" id="KW-1185">Reference proteome</keyword>
<feature type="region of interest" description="Disordered" evidence="1">
    <location>
        <begin position="15"/>
        <end position="46"/>
    </location>
</feature>
<reference evidence="2 3" key="1">
    <citation type="submission" date="2017-09" db="EMBL/GenBank/DDBJ databases">
        <authorList>
            <consortium name="International Durum Wheat Genome Sequencing Consortium (IDWGSC)"/>
            <person name="Milanesi L."/>
        </authorList>
    </citation>
    <scope>NUCLEOTIDE SEQUENCE [LARGE SCALE GENOMIC DNA]</scope>
    <source>
        <strain evidence="3">cv. Svevo</strain>
    </source>
</reference>
<proteinExistence type="predicted"/>
<accession>A0A9R0SVI5</accession>
<gene>
    <name evidence="2" type="ORF">TRITD_4Bv1G006710</name>
</gene>
<dbReference type="AlphaFoldDB" id="A0A9R0SVI5"/>
<feature type="compositionally biased region" description="Polar residues" evidence="1">
    <location>
        <begin position="26"/>
        <end position="36"/>
    </location>
</feature>
<organism evidence="2 3">
    <name type="scientific">Triticum turgidum subsp. durum</name>
    <name type="common">Durum wheat</name>
    <name type="synonym">Triticum durum</name>
    <dbReference type="NCBI Taxonomy" id="4567"/>
    <lineage>
        <taxon>Eukaryota</taxon>
        <taxon>Viridiplantae</taxon>
        <taxon>Streptophyta</taxon>
        <taxon>Embryophyta</taxon>
        <taxon>Tracheophyta</taxon>
        <taxon>Spermatophyta</taxon>
        <taxon>Magnoliopsida</taxon>
        <taxon>Liliopsida</taxon>
        <taxon>Poales</taxon>
        <taxon>Poaceae</taxon>
        <taxon>BOP clade</taxon>
        <taxon>Pooideae</taxon>
        <taxon>Triticodae</taxon>
        <taxon>Triticeae</taxon>
        <taxon>Triticinae</taxon>
        <taxon>Triticum</taxon>
    </lineage>
</organism>
<evidence type="ECO:0000313" key="3">
    <source>
        <dbReference type="Proteomes" id="UP000324705"/>
    </source>
</evidence>
<dbReference type="Gramene" id="TRITD4Bv1G006710.1">
    <property type="protein sequence ID" value="TRITD4Bv1G006710.1"/>
    <property type="gene ID" value="TRITD4Bv1G006710"/>
</dbReference>
<evidence type="ECO:0000313" key="2">
    <source>
        <dbReference type="EMBL" id="VAI01011.1"/>
    </source>
</evidence>
<name>A0A9R0SVI5_TRITD</name>
<protein>
    <submittedName>
        <fullName evidence="2">Uncharacterized protein</fullName>
    </submittedName>
</protein>